<feature type="transmembrane region" description="Helical" evidence="1">
    <location>
        <begin position="131"/>
        <end position="151"/>
    </location>
</feature>
<evidence type="ECO:0000313" key="3">
    <source>
        <dbReference type="Proteomes" id="UP000607435"/>
    </source>
</evidence>
<dbReference type="InterPro" id="IPR021354">
    <property type="entry name" value="DUF2975"/>
</dbReference>
<comment type="caution">
    <text evidence="2">The sequence shown here is derived from an EMBL/GenBank/DDBJ whole genome shotgun (WGS) entry which is preliminary data.</text>
</comment>
<feature type="transmembrane region" description="Helical" evidence="1">
    <location>
        <begin position="91"/>
        <end position="111"/>
    </location>
</feature>
<keyword evidence="1" id="KW-0472">Membrane</keyword>
<sequence length="195" mass="22296">MTKNTLLNIAILLSRLLKAIVIIAAVAITSLFVYAQIDKETFAEKEIELSANPSIMRVSYIESNVWKDDTTDTEFDLKPYTFTKLNTVSLYINYFKILVVAVLLFLIIRAFETIILSVKTLNTFSRSNAKLFRQIGLYVVFVTILTSYTVLRFENGDQTLTHLSLTPVIYTLLSFIMAEIFKEGENLREENDLTI</sequence>
<dbReference type="EMBL" id="JACOME010000001">
    <property type="protein sequence ID" value="MBC3845539.1"/>
    <property type="molecule type" value="Genomic_DNA"/>
</dbReference>
<dbReference type="Pfam" id="PF11188">
    <property type="entry name" value="DUF2975"/>
    <property type="match status" value="1"/>
</dbReference>
<accession>A0ABR6XYN9</accession>
<proteinExistence type="predicted"/>
<organism evidence="2 3">
    <name type="scientific">Winogradskyella echinorum</name>
    <dbReference type="NCBI Taxonomy" id="538189"/>
    <lineage>
        <taxon>Bacteria</taxon>
        <taxon>Pseudomonadati</taxon>
        <taxon>Bacteroidota</taxon>
        <taxon>Flavobacteriia</taxon>
        <taxon>Flavobacteriales</taxon>
        <taxon>Flavobacteriaceae</taxon>
        <taxon>Winogradskyella</taxon>
    </lineage>
</organism>
<keyword evidence="1" id="KW-1133">Transmembrane helix</keyword>
<feature type="transmembrane region" description="Helical" evidence="1">
    <location>
        <begin position="12"/>
        <end position="35"/>
    </location>
</feature>
<keyword evidence="1" id="KW-0812">Transmembrane</keyword>
<feature type="transmembrane region" description="Helical" evidence="1">
    <location>
        <begin position="163"/>
        <end position="181"/>
    </location>
</feature>
<evidence type="ECO:0000313" key="2">
    <source>
        <dbReference type="EMBL" id="MBC3845539.1"/>
    </source>
</evidence>
<evidence type="ECO:0000256" key="1">
    <source>
        <dbReference type="SAM" id="Phobius"/>
    </source>
</evidence>
<gene>
    <name evidence="2" type="ORF">H6H04_04020</name>
</gene>
<reference evidence="2 3" key="1">
    <citation type="submission" date="2020-08" db="EMBL/GenBank/DDBJ databases">
        <title>Winogradskyella ouciana sp. nov., isolated from the hadal seawater of the Mariana Trench.</title>
        <authorList>
            <person name="He X."/>
        </authorList>
    </citation>
    <scope>NUCLEOTIDE SEQUENCE [LARGE SCALE GENOMIC DNA]</scope>
    <source>
        <strain evidence="2 3">KCTC 22026</strain>
    </source>
</reference>
<dbReference type="RefSeq" id="WP_186844647.1">
    <property type="nucleotide sequence ID" value="NZ_JACOME010000001.1"/>
</dbReference>
<keyword evidence="3" id="KW-1185">Reference proteome</keyword>
<dbReference type="Proteomes" id="UP000607435">
    <property type="component" value="Unassembled WGS sequence"/>
</dbReference>
<protein>
    <submittedName>
        <fullName evidence="2">DUF2975 domain-containing protein</fullName>
    </submittedName>
</protein>
<name>A0ABR6XYN9_9FLAO</name>